<reference evidence="2" key="1">
    <citation type="submission" date="2021-01" db="EMBL/GenBank/DDBJ databases">
        <authorList>
            <consortium name="Genoscope - CEA"/>
            <person name="William W."/>
        </authorList>
    </citation>
    <scope>NUCLEOTIDE SEQUENCE</scope>
</reference>
<protein>
    <submittedName>
        <fullName evidence="2">Uncharacterized protein</fullName>
    </submittedName>
</protein>
<dbReference type="EMBL" id="CAJJDO010000017">
    <property type="protein sequence ID" value="CAD8148237.1"/>
    <property type="molecule type" value="Genomic_DNA"/>
</dbReference>
<dbReference type="EMBL" id="CAJJDO010000017">
    <property type="protein sequence ID" value="CAD8148235.1"/>
    <property type="molecule type" value="Genomic_DNA"/>
</dbReference>
<proteinExistence type="predicted"/>
<accession>A0A8S1T9C3</accession>
<comment type="caution">
    <text evidence="2">The sequence shown here is derived from an EMBL/GenBank/DDBJ whole genome shotgun (WGS) entry which is preliminary data.</text>
</comment>
<name>A0A8S1T9C3_9CILI</name>
<dbReference type="AlphaFoldDB" id="A0A8S1T9C3"/>
<organism evidence="2 3">
    <name type="scientific">Paramecium pentaurelia</name>
    <dbReference type="NCBI Taxonomy" id="43138"/>
    <lineage>
        <taxon>Eukaryota</taxon>
        <taxon>Sar</taxon>
        <taxon>Alveolata</taxon>
        <taxon>Ciliophora</taxon>
        <taxon>Intramacronucleata</taxon>
        <taxon>Oligohymenophorea</taxon>
        <taxon>Peniculida</taxon>
        <taxon>Parameciidae</taxon>
        <taxon>Paramecium</taxon>
    </lineage>
</organism>
<evidence type="ECO:0000313" key="1">
    <source>
        <dbReference type="EMBL" id="CAD8148235.1"/>
    </source>
</evidence>
<keyword evidence="3" id="KW-1185">Reference proteome</keyword>
<evidence type="ECO:0000313" key="3">
    <source>
        <dbReference type="Proteomes" id="UP000689195"/>
    </source>
</evidence>
<evidence type="ECO:0000313" key="2">
    <source>
        <dbReference type="EMBL" id="CAD8148237.1"/>
    </source>
</evidence>
<dbReference type="Proteomes" id="UP000689195">
    <property type="component" value="Unassembled WGS sequence"/>
</dbReference>
<sequence length="58" mass="6998">MNILLEKDEDYFYLIYHSSQKKQLNQNKTLMIGNQQKLYLSNFSHVILQYMDVLLNKS</sequence>
<gene>
    <name evidence="1" type="ORF">PPENT_87.1.T0170379</name>
    <name evidence="2" type="ORF">PPENT_87.1.T0170381</name>
</gene>